<protein>
    <submittedName>
        <fullName evidence="2">Uncharacterized protein</fullName>
    </submittedName>
</protein>
<feature type="compositionally biased region" description="Acidic residues" evidence="1">
    <location>
        <begin position="356"/>
        <end position="369"/>
    </location>
</feature>
<dbReference type="AlphaFoldDB" id="A0A1M7ABA5"/>
<gene>
    <name evidence="2" type="ORF">SAMN05443637_12711</name>
</gene>
<evidence type="ECO:0000313" key="3">
    <source>
        <dbReference type="Proteomes" id="UP000184363"/>
    </source>
</evidence>
<evidence type="ECO:0000256" key="1">
    <source>
        <dbReference type="SAM" id="MobiDB-lite"/>
    </source>
</evidence>
<feature type="compositionally biased region" description="Low complexity" evidence="1">
    <location>
        <begin position="60"/>
        <end position="77"/>
    </location>
</feature>
<feature type="compositionally biased region" description="Low complexity" evidence="1">
    <location>
        <begin position="377"/>
        <end position="406"/>
    </location>
</feature>
<feature type="compositionally biased region" description="Basic and acidic residues" evidence="1">
    <location>
        <begin position="340"/>
        <end position="355"/>
    </location>
</feature>
<organism evidence="2 3">
    <name type="scientific">Pseudonocardia thermophila</name>
    <dbReference type="NCBI Taxonomy" id="1848"/>
    <lineage>
        <taxon>Bacteria</taxon>
        <taxon>Bacillati</taxon>
        <taxon>Actinomycetota</taxon>
        <taxon>Actinomycetes</taxon>
        <taxon>Pseudonocardiales</taxon>
        <taxon>Pseudonocardiaceae</taxon>
        <taxon>Pseudonocardia</taxon>
    </lineage>
</organism>
<feature type="region of interest" description="Disordered" evidence="1">
    <location>
        <begin position="297"/>
        <end position="406"/>
    </location>
</feature>
<dbReference type="Proteomes" id="UP000184363">
    <property type="component" value="Unassembled WGS sequence"/>
</dbReference>
<reference evidence="2 3" key="1">
    <citation type="submission" date="2016-11" db="EMBL/GenBank/DDBJ databases">
        <authorList>
            <person name="Jaros S."/>
            <person name="Januszkiewicz K."/>
            <person name="Wedrychowicz H."/>
        </authorList>
    </citation>
    <scope>NUCLEOTIDE SEQUENCE [LARGE SCALE GENOMIC DNA]</scope>
    <source>
        <strain evidence="2 3">DSM 43832</strain>
    </source>
</reference>
<dbReference type="EMBL" id="FRAP01000027">
    <property type="protein sequence ID" value="SHL40031.1"/>
    <property type="molecule type" value="Genomic_DNA"/>
</dbReference>
<name>A0A1M7ABA5_PSETH</name>
<evidence type="ECO:0000313" key="2">
    <source>
        <dbReference type="EMBL" id="SHL40031.1"/>
    </source>
</evidence>
<feature type="region of interest" description="Disordered" evidence="1">
    <location>
        <begin position="176"/>
        <end position="207"/>
    </location>
</feature>
<feature type="compositionally biased region" description="Low complexity" evidence="1">
    <location>
        <begin position="176"/>
        <end position="201"/>
    </location>
</feature>
<sequence length="417" mass="40508">MAQSVSEGVSRSVSGGQVTVAELLSRNAPVPEREGSTADTGAHIVTVGSLLRREGFTPHTGQATDGEETGAAAPTGADRGALVRRSAVAAGALLAAGSVFGAAALNDATLSFPFGGNQAGEDHHDATSGATGATAFGATAGEGGPDAGVAAPQNWMPIAFPSVLTAAPRAVNAARNATGTGTPTAPAAGTGTTGGSTAAPTSGGGVGGVLTGLTKDLGDTVKNATSESPALSPVGDLLGGVVSGAGGAVGGLVSGLGETVKETPKTLRAITDPLAKALPITAPVTNLLLGTADTLTSAPHGAGGGSSDRTRASGGSSTARNSLPGLPLGSGKSAGATKHQQAEPAKHTSDHRYHEDDYEDNYEDEDDYGYDDHERTSSSSSRSSTDSGSTSSSSSSSRSNPGLLGVVTSLVGGLLGG</sequence>
<feature type="region of interest" description="Disordered" evidence="1">
    <location>
        <begin position="50"/>
        <end position="77"/>
    </location>
</feature>
<accession>A0A1M7ABA5</accession>
<proteinExistence type="predicted"/>
<dbReference type="STRING" id="1848.SAMN05443637_12711"/>
<keyword evidence="3" id="KW-1185">Reference proteome</keyword>